<reference evidence="7 8" key="1">
    <citation type="submission" date="2019-06" db="EMBL/GenBank/DDBJ databases">
        <title>Quisquiliibacterium sp. nov., isolated from a maize field.</title>
        <authorList>
            <person name="Lin S.-Y."/>
            <person name="Tsai C.-F."/>
            <person name="Young C.-C."/>
        </authorList>
    </citation>
    <scope>NUCLEOTIDE SEQUENCE [LARGE SCALE GENOMIC DNA]</scope>
    <source>
        <strain evidence="7 8">CC-CFT501</strain>
    </source>
</reference>
<evidence type="ECO:0000256" key="4">
    <source>
        <dbReference type="ARBA" id="ARBA00023136"/>
    </source>
</evidence>
<organism evidence="7 8">
    <name type="scientific">Zeimonas arvi</name>
    <dbReference type="NCBI Taxonomy" id="2498847"/>
    <lineage>
        <taxon>Bacteria</taxon>
        <taxon>Pseudomonadati</taxon>
        <taxon>Pseudomonadota</taxon>
        <taxon>Betaproteobacteria</taxon>
        <taxon>Burkholderiales</taxon>
        <taxon>Burkholderiaceae</taxon>
        <taxon>Zeimonas</taxon>
    </lineage>
</organism>
<dbReference type="Pfam" id="PF05154">
    <property type="entry name" value="TM2"/>
    <property type="match status" value="1"/>
</dbReference>
<evidence type="ECO:0000313" key="7">
    <source>
        <dbReference type="EMBL" id="TXL68149.1"/>
    </source>
</evidence>
<evidence type="ECO:0000256" key="2">
    <source>
        <dbReference type="ARBA" id="ARBA00022692"/>
    </source>
</evidence>
<evidence type="ECO:0000256" key="1">
    <source>
        <dbReference type="ARBA" id="ARBA00004141"/>
    </source>
</evidence>
<keyword evidence="3 5" id="KW-1133">Transmembrane helix</keyword>
<feature type="transmembrane region" description="Helical" evidence="5">
    <location>
        <begin position="139"/>
        <end position="159"/>
    </location>
</feature>
<dbReference type="Proteomes" id="UP000321548">
    <property type="component" value="Unassembled WGS sequence"/>
</dbReference>
<gene>
    <name evidence="7" type="ORF">FHP08_00100</name>
</gene>
<accession>A0A5C8P3W2</accession>
<keyword evidence="8" id="KW-1185">Reference proteome</keyword>
<dbReference type="EMBL" id="VDUY01000001">
    <property type="protein sequence ID" value="TXL68149.1"/>
    <property type="molecule type" value="Genomic_DNA"/>
</dbReference>
<keyword evidence="4 5" id="KW-0472">Membrane</keyword>
<evidence type="ECO:0000259" key="6">
    <source>
        <dbReference type="Pfam" id="PF05154"/>
    </source>
</evidence>
<feature type="transmembrane region" description="Helical" evidence="5">
    <location>
        <begin position="110"/>
        <end position="127"/>
    </location>
</feature>
<sequence length="216" mass="23381">MSRSTFFRLFCRAPRMRIDWRITDCSGRPASSEAAFGVSCSMGAGSRMRAAQSSRATAPVRLASDPTVLSTTFPTDLMNQPHRSKTLAGALALFLGWAGAHRLYLGSRLWWLYPVIAMPAMGLAFAASGEAWFRHPGFFVAALVALIAMLEAIVISLTPDEKWDARRNPGSGIASASRWGPVFVAVLSLMLGATLMMSVLAIALEAWFDAIRAGRL</sequence>
<feature type="transmembrane region" description="Helical" evidence="5">
    <location>
        <begin position="87"/>
        <end position="104"/>
    </location>
</feature>
<proteinExistence type="predicted"/>
<keyword evidence="2 5" id="KW-0812">Transmembrane</keyword>
<dbReference type="OrthoDB" id="8702870at2"/>
<dbReference type="GO" id="GO:0016020">
    <property type="term" value="C:membrane"/>
    <property type="evidence" value="ECO:0007669"/>
    <property type="project" value="UniProtKB-SubCell"/>
</dbReference>
<comment type="caution">
    <text evidence="7">The sequence shown here is derived from an EMBL/GenBank/DDBJ whole genome shotgun (WGS) entry which is preliminary data.</text>
</comment>
<dbReference type="InterPro" id="IPR007829">
    <property type="entry name" value="TM2"/>
</dbReference>
<name>A0A5C8P3W2_9BURK</name>
<evidence type="ECO:0000256" key="5">
    <source>
        <dbReference type="SAM" id="Phobius"/>
    </source>
</evidence>
<protein>
    <submittedName>
        <fullName evidence="7">TM2 domain-containing protein</fullName>
    </submittedName>
</protein>
<feature type="transmembrane region" description="Helical" evidence="5">
    <location>
        <begin position="179"/>
        <end position="208"/>
    </location>
</feature>
<comment type="subcellular location">
    <subcellularLocation>
        <location evidence="1">Membrane</location>
        <topology evidence="1">Multi-pass membrane protein</topology>
    </subcellularLocation>
</comment>
<feature type="domain" description="TM2" evidence="6">
    <location>
        <begin position="83"/>
        <end position="108"/>
    </location>
</feature>
<evidence type="ECO:0000313" key="8">
    <source>
        <dbReference type="Proteomes" id="UP000321548"/>
    </source>
</evidence>
<evidence type="ECO:0000256" key="3">
    <source>
        <dbReference type="ARBA" id="ARBA00022989"/>
    </source>
</evidence>
<dbReference type="AlphaFoldDB" id="A0A5C8P3W2"/>